<evidence type="ECO:0000313" key="1">
    <source>
        <dbReference type="EMBL" id="VFQ93852.1"/>
    </source>
</evidence>
<reference evidence="1 2" key="1">
    <citation type="submission" date="2018-04" db="EMBL/GenBank/DDBJ databases">
        <authorList>
            <person name="Vogel A."/>
        </authorList>
    </citation>
    <scope>NUCLEOTIDE SEQUENCE [LARGE SCALE GENOMIC DNA]</scope>
</reference>
<evidence type="ECO:0000313" key="2">
    <source>
        <dbReference type="Proteomes" id="UP000595140"/>
    </source>
</evidence>
<accession>A0A484MYB0</accession>
<dbReference type="OrthoDB" id="1727355at2759"/>
<sequence>MLSHLSVGRDPESCLRFWRSFVDLWISPLHTKFHSPLSHSSELVSRAFRQFLATFTFNPIHRLRALYAQSFRRTLAPPVLPRLLARS</sequence>
<organism evidence="1 2">
    <name type="scientific">Cuscuta campestris</name>
    <dbReference type="NCBI Taxonomy" id="132261"/>
    <lineage>
        <taxon>Eukaryota</taxon>
        <taxon>Viridiplantae</taxon>
        <taxon>Streptophyta</taxon>
        <taxon>Embryophyta</taxon>
        <taxon>Tracheophyta</taxon>
        <taxon>Spermatophyta</taxon>
        <taxon>Magnoliopsida</taxon>
        <taxon>eudicotyledons</taxon>
        <taxon>Gunneridae</taxon>
        <taxon>Pentapetalae</taxon>
        <taxon>asterids</taxon>
        <taxon>lamiids</taxon>
        <taxon>Solanales</taxon>
        <taxon>Convolvulaceae</taxon>
        <taxon>Cuscuteae</taxon>
        <taxon>Cuscuta</taxon>
        <taxon>Cuscuta subgen. Grammica</taxon>
        <taxon>Cuscuta sect. Cleistogrammica</taxon>
    </lineage>
</organism>
<dbReference type="EMBL" id="OOIL02005040">
    <property type="protein sequence ID" value="VFQ93852.1"/>
    <property type="molecule type" value="Genomic_DNA"/>
</dbReference>
<protein>
    <submittedName>
        <fullName evidence="1">Uncharacterized protein</fullName>
    </submittedName>
</protein>
<proteinExistence type="predicted"/>
<dbReference type="AlphaFoldDB" id="A0A484MYB0"/>
<name>A0A484MYB0_9ASTE</name>
<dbReference type="Proteomes" id="UP000595140">
    <property type="component" value="Unassembled WGS sequence"/>
</dbReference>
<keyword evidence="2" id="KW-1185">Reference proteome</keyword>
<gene>
    <name evidence="1" type="ORF">CCAM_LOCUS35628</name>
</gene>